<comment type="caution">
    <text evidence="3">The sequence shown here is derived from an EMBL/GenBank/DDBJ whole genome shotgun (WGS) entry which is preliminary data.</text>
</comment>
<feature type="chain" id="PRO_5015396126" evidence="1">
    <location>
        <begin position="27"/>
        <end position="188"/>
    </location>
</feature>
<protein>
    <submittedName>
        <fullName evidence="3">Flagellum-specific peptidoglycan hydrolase FlgJ</fullName>
    </submittedName>
</protein>
<dbReference type="Proteomes" id="UP000245870">
    <property type="component" value="Unassembled WGS sequence"/>
</dbReference>
<dbReference type="Gene3D" id="1.10.530.10">
    <property type="match status" value="1"/>
</dbReference>
<evidence type="ECO:0000313" key="3">
    <source>
        <dbReference type="EMBL" id="PVX53726.1"/>
    </source>
</evidence>
<proteinExistence type="predicted"/>
<evidence type="ECO:0000259" key="2">
    <source>
        <dbReference type="Pfam" id="PF01832"/>
    </source>
</evidence>
<organism evidence="3 4">
    <name type="scientific">Hallella colorans</name>
    <dbReference type="NCBI Taxonomy" id="1703337"/>
    <lineage>
        <taxon>Bacteria</taxon>
        <taxon>Pseudomonadati</taxon>
        <taxon>Bacteroidota</taxon>
        <taxon>Bacteroidia</taxon>
        <taxon>Bacteroidales</taxon>
        <taxon>Prevotellaceae</taxon>
        <taxon>Hallella</taxon>
    </lineage>
</organism>
<dbReference type="OrthoDB" id="9810477at2"/>
<reference evidence="3 4" key="1">
    <citation type="submission" date="2018-05" db="EMBL/GenBank/DDBJ databases">
        <title>Genomic Encyclopedia of Type Strains, Phase IV (KMG-IV): sequencing the most valuable type-strain genomes for metagenomic binning, comparative biology and taxonomic classification.</title>
        <authorList>
            <person name="Goeker M."/>
        </authorList>
    </citation>
    <scope>NUCLEOTIDE SEQUENCE [LARGE SCALE GENOMIC DNA]</scope>
    <source>
        <strain evidence="3 4">DSM 100333</strain>
    </source>
</reference>
<keyword evidence="3" id="KW-0378">Hydrolase</keyword>
<evidence type="ECO:0000313" key="4">
    <source>
        <dbReference type="Proteomes" id="UP000245870"/>
    </source>
</evidence>
<feature type="signal peptide" evidence="1">
    <location>
        <begin position="1"/>
        <end position="26"/>
    </location>
</feature>
<sequence>MRNYIFEKKRVLLVLLLGVFITTGQAQCLPDALPVSPKEHQQCAILQRMQTSKSYDEGRDDTCLELTIDNLLSVLELYGVKHKYIVAAQAILETGHFTSEQCLINHNLFGLRHPSDGSYYIFDTWEESVRAYRDDVQYKYSGGDYYAFLNRIGYAEDKRYTYKVRRIQKRLAPTLFAKREELAQSTKL</sequence>
<name>A0A2U0U7X4_9BACT</name>
<dbReference type="InterPro" id="IPR002901">
    <property type="entry name" value="MGlyc_endo_b_GlcNAc-like_dom"/>
</dbReference>
<dbReference type="GO" id="GO:0004040">
    <property type="term" value="F:amidase activity"/>
    <property type="evidence" value="ECO:0007669"/>
    <property type="project" value="InterPro"/>
</dbReference>
<keyword evidence="4" id="KW-1185">Reference proteome</keyword>
<accession>A0A2U0U7X4</accession>
<keyword evidence="1" id="KW-0732">Signal</keyword>
<feature type="domain" description="Mannosyl-glycoprotein endo-beta-N-acetylglucosamidase-like" evidence="2">
    <location>
        <begin position="74"/>
        <end position="170"/>
    </location>
</feature>
<gene>
    <name evidence="3" type="ORF">C7379_10966</name>
</gene>
<dbReference type="EMBL" id="QENY01000009">
    <property type="protein sequence ID" value="PVX53726.1"/>
    <property type="molecule type" value="Genomic_DNA"/>
</dbReference>
<dbReference type="RefSeq" id="WP_116616477.1">
    <property type="nucleotide sequence ID" value="NZ_QENY01000009.1"/>
</dbReference>
<dbReference type="Pfam" id="PF01832">
    <property type="entry name" value="Glucosaminidase"/>
    <property type="match status" value="1"/>
</dbReference>
<evidence type="ECO:0000256" key="1">
    <source>
        <dbReference type="SAM" id="SignalP"/>
    </source>
</evidence>
<dbReference type="AlphaFoldDB" id="A0A2U0U7X4"/>